<gene>
    <name evidence="3" type="ORF">GCM10010102_24380</name>
</gene>
<dbReference type="Pfam" id="PF00545">
    <property type="entry name" value="Ribonuclease"/>
    <property type="match status" value="1"/>
</dbReference>
<dbReference type="InterPro" id="IPR016191">
    <property type="entry name" value="Ribonuclease/ribotoxin"/>
</dbReference>
<keyword evidence="4" id="KW-1185">Reference proteome</keyword>
<protein>
    <submittedName>
        <fullName evidence="3">Ribonuclease N1</fullName>
    </submittedName>
</protein>
<proteinExistence type="predicted"/>
<dbReference type="EMBL" id="BMPT01000009">
    <property type="protein sequence ID" value="GGM27812.1"/>
    <property type="molecule type" value="Genomic_DNA"/>
</dbReference>
<reference evidence="3" key="1">
    <citation type="journal article" date="2014" name="Int. J. Syst. Evol. Microbiol.">
        <title>Complete genome sequence of Corynebacterium casei LMG S-19264T (=DSM 44701T), isolated from a smear-ripened cheese.</title>
        <authorList>
            <consortium name="US DOE Joint Genome Institute (JGI-PGF)"/>
            <person name="Walter F."/>
            <person name="Albersmeier A."/>
            <person name="Kalinowski J."/>
            <person name="Ruckert C."/>
        </authorList>
    </citation>
    <scope>NUCLEOTIDE SEQUENCE</scope>
    <source>
        <strain evidence="3">JCM 3051</strain>
    </source>
</reference>
<dbReference type="InterPro" id="IPR000026">
    <property type="entry name" value="N1-like"/>
</dbReference>
<keyword evidence="1" id="KW-0540">Nuclease</keyword>
<reference evidence="3" key="2">
    <citation type="submission" date="2020-09" db="EMBL/GenBank/DDBJ databases">
        <authorList>
            <person name="Sun Q."/>
            <person name="Ohkuma M."/>
        </authorList>
    </citation>
    <scope>NUCLEOTIDE SEQUENCE</scope>
    <source>
        <strain evidence="3">JCM 3051</strain>
    </source>
</reference>
<organism evidence="3 4">
    <name type="scientific">Promicromonospora citrea</name>
    <dbReference type="NCBI Taxonomy" id="43677"/>
    <lineage>
        <taxon>Bacteria</taxon>
        <taxon>Bacillati</taxon>
        <taxon>Actinomycetota</taxon>
        <taxon>Actinomycetes</taxon>
        <taxon>Micrococcales</taxon>
        <taxon>Promicromonosporaceae</taxon>
        <taxon>Promicromonospora</taxon>
    </lineage>
</organism>
<dbReference type="SUPFAM" id="SSF53933">
    <property type="entry name" value="Microbial ribonucleases"/>
    <property type="match status" value="1"/>
</dbReference>
<evidence type="ECO:0000313" key="4">
    <source>
        <dbReference type="Proteomes" id="UP000655589"/>
    </source>
</evidence>
<comment type="caution">
    <text evidence="3">The sequence shown here is derived from an EMBL/GenBank/DDBJ whole genome shotgun (WGS) entry which is preliminary data.</text>
</comment>
<dbReference type="Proteomes" id="UP000655589">
    <property type="component" value="Unassembled WGS sequence"/>
</dbReference>
<dbReference type="GO" id="GO:0016787">
    <property type="term" value="F:hydrolase activity"/>
    <property type="evidence" value="ECO:0007669"/>
    <property type="project" value="UniProtKB-KW"/>
</dbReference>
<dbReference type="AlphaFoldDB" id="A0A8H9GIS8"/>
<sequence>MSEMQSSTPHPREMSPLARMAAVLSAVLALVVGGFVAAPAAQADVYDSCTHSGCAEAYDSRSIWSSLGYPGSRGWYDWPDGRCNFAGGTYNNYEGELPAGHSYLEFDVTPRACGASRQAYRLVLDRTTGIVYFSPNHYGDFYRM</sequence>
<dbReference type="GO" id="GO:0003723">
    <property type="term" value="F:RNA binding"/>
    <property type="evidence" value="ECO:0007669"/>
    <property type="project" value="InterPro"/>
</dbReference>
<keyword evidence="2" id="KW-0378">Hydrolase</keyword>
<evidence type="ECO:0000256" key="2">
    <source>
        <dbReference type="ARBA" id="ARBA00022801"/>
    </source>
</evidence>
<evidence type="ECO:0000313" key="3">
    <source>
        <dbReference type="EMBL" id="GGM27812.1"/>
    </source>
</evidence>
<dbReference type="GO" id="GO:0004521">
    <property type="term" value="F:RNA endonuclease activity"/>
    <property type="evidence" value="ECO:0007669"/>
    <property type="project" value="InterPro"/>
</dbReference>
<evidence type="ECO:0000256" key="1">
    <source>
        <dbReference type="ARBA" id="ARBA00022722"/>
    </source>
</evidence>
<dbReference type="Gene3D" id="3.10.450.30">
    <property type="entry name" value="Microbial ribonucleases"/>
    <property type="match status" value="1"/>
</dbReference>
<accession>A0A8H9GIS8</accession>
<name>A0A8H9GIS8_9MICO</name>